<evidence type="ECO:0000259" key="13">
    <source>
        <dbReference type="Pfam" id="PF01210"/>
    </source>
</evidence>
<dbReference type="SUPFAM" id="SSF48179">
    <property type="entry name" value="6-phosphogluconate dehydrogenase C-terminal domain-like"/>
    <property type="match status" value="1"/>
</dbReference>
<dbReference type="PIRSF" id="PIRSF000114">
    <property type="entry name" value="Glycerol-3-P_dh"/>
    <property type="match status" value="1"/>
</dbReference>
<dbReference type="KEGG" id="mfp:MBIO_0527"/>
<evidence type="ECO:0000313" key="16">
    <source>
        <dbReference type="Proteomes" id="UP000006810"/>
    </source>
</evidence>
<keyword evidence="5" id="KW-0443">Lipid metabolism</keyword>
<organism evidence="15 16">
    <name type="scientific">Mycoplasmopsis fermentans (strain ATCC 19989 / NBRC 14854 / NCTC 10117 / PG18)</name>
    <name type="common">Mycoplasma fermentans</name>
    <dbReference type="NCBI Taxonomy" id="496833"/>
    <lineage>
        <taxon>Bacteria</taxon>
        <taxon>Bacillati</taxon>
        <taxon>Mycoplasmatota</taxon>
        <taxon>Mycoplasmoidales</taxon>
        <taxon>Metamycoplasmataceae</taxon>
        <taxon>Mycoplasmopsis</taxon>
    </lineage>
</organism>
<feature type="domain" description="Glycerol-3-phosphate dehydrogenase NAD-dependent N-terminal" evidence="13">
    <location>
        <begin position="4"/>
        <end position="156"/>
    </location>
</feature>
<dbReference type="GO" id="GO:0005829">
    <property type="term" value="C:cytosol"/>
    <property type="evidence" value="ECO:0007669"/>
    <property type="project" value="TreeGrafter"/>
</dbReference>
<dbReference type="GO" id="GO:0005975">
    <property type="term" value="P:carbohydrate metabolic process"/>
    <property type="evidence" value="ECO:0007669"/>
    <property type="project" value="InterPro"/>
</dbReference>
<dbReference type="PANTHER" id="PTHR11728">
    <property type="entry name" value="GLYCEROL-3-PHOSPHATE DEHYDROGENASE"/>
    <property type="match status" value="1"/>
</dbReference>
<evidence type="ECO:0000256" key="2">
    <source>
        <dbReference type="ARBA" id="ARBA00022516"/>
    </source>
</evidence>
<evidence type="ECO:0000256" key="3">
    <source>
        <dbReference type="ARBA" id="ARBA00023002"/>
    </source>
</evidence>
<protein>
    <recommendedName>
        <fullName evidence="12">Glycerol-3-phosphate dehydrogenase</fullName>
        <ecNumber evidence="12">1.1.1.94</ecNumber>
    </recommendedName>
</protein>
<dbReference type="InterPro" id="IPR008927">
    <property type="entry name" value="6-PGluconate_DH-like_C_sf"/>
</dbReference>
<feature type="binding site" evidence="10">
    <location>
        <position position="282"/>
    </location>
    <ligand>
        <name>NAD(+)</name>
        <dbReference type="ChEBI" id="CHEBI:57540"/>
    </ligand>
</feature>
<dbReference type="InterPro" id="IPR036291">
    <property type="entry name" value="NAD(P)-bd_dom_sf"/>
</dbReference>
<keyword evidence="16" id="KW-1185">Reference proteome</keyword>
<evidence type="ECO:0000259" key="14">
    <source>
        <dbReference type="Pfam" id="PF07479"/>
    </source>
</evidence>
<feature type="domain" description="Glycerol-3-phosphate dehydrogenase NAD-dependent C-terminal" evidence="14">
    <location>
        <begin position="185"/>
        <end position="324"/>
    </location>
</feature>
<evidence type="ECO:0000256" key="1">
    <source>
        <dbReference type="ARBA" id="ARBA00011009"/>
    </source>
</evidence>
<dbReference type="Proteomes" id="UP000006810">
    <property type="component" value="Chromosome"/>
</dbReference>
<dbReference type="Gene3D" id="1.10.1040.10">
    <property type="entry name" value="N-(1-d-carboxylethyl)-l-norvaline Dehydrogenase, domain 2"/>
    <property type="match status" value="1"/>
</dbReference>
<reference evidence="15 16" key="1">
    <citation type="journal article" date="2009" name="Curr. Microbiol.">
        <title>Molecular cloning and expression of a novel cholinephosphotransferase involved in glycoglycerophospholipid biosynthesis of Mycoplasma fermentans.</title>
        <authorList>
            <person name="Ishida N."/>
            <person name="Irikura D."/>
            <person name="Matsuda K."/>
            <person name="Sato S."/>
            <person name="Asano K."/>
        </authorList>
    </citation>
    <scope>NUCLEOTIDE SEQUENCE [LARGE SCALE GENOMIC DNA]</scope>
    <source>
        <strain evidence="16">ATCC 19989 / NBRC 14854 / NCTC 10117 / PG18</strain>
    </source>
</reference>
<feature type="binding site" evidence="9">
    <location>
        <position position="109"/>
    </location>
    <ligand>
        <name>substrate</name>
    </ligand>
</feature>
<comment type="catalytic activity">
    <reaction evidence="12">
        <text>sn-glycerol 3-phosphate + NADP(+) = dihydroxyacetone phosphate + NADPH + H(+)</text>
        <dbReference type="Rhea" id="RHEA:11096"/>
        <dbReference type="ChEBI" id="CHEBI:15378"/>
        <dbReference type="ChEBI" id="CHEBI:57597"/>
        <dbReference type="ChEBI" id="CHEBI:57642"/>
        <dbReference type="ChEBI" id="CHEBI:57783"/>
        <dbReference type="ChEBI" id="CHEBI:58349"/>
        <dbReference type="EC" id="1.1.1.94"/>
    </reaction>
</comment>
<proteinExistence type="inferred from homology"/>
<dbReference type="GO" id="GO:0051287">
    <property type="term" value="F:NAD binding"/>
    <property type="evidence" value="ECO:0007669"/>
    <property type="project" value="InterPro"/>
</dbReference>
<dbReference type="GO" id="GO:0141153">
    <property type="term" value="F:glycerol-3-phosphate dehydrogenase (NADP+) activity"/>
    <property type="evidence" value="ECO:0007669"/>
    <property type="project" value="RHEA"/>
</dbReference>
<accession>C4XF70</accession>
<dbReference type="EC" id="1.1.1.94" evidence="12"/>
<evidence type="ECO:0000256" key="9">
    <source>
        <dbReference type="PIRSR" id="PIRSR000114-2"/>
    </source>
</evidence>
<feature type="binding site" evidence="10">
    <location>
        <position position="143"/>
    </location>
    <ligand>
        <name>NAD(+)</name>
        <dbReference type="ChEBI" id="CHEBI:57540"/>
    </ligand>
</feature>
<sequence>MMKKVTIIGTGAWASALATVLSKNNNKVLMWGIDSSEVDSINKGNNSKYFKDALFNNPFNVKATLDLNEALKEFDYLILAVPSSAITSVLEQIKETIKNKKINVINVAKGIDEKTNEFFSEVLNKQFANNLKNYCTLIGPSFAVEVFENVLTMINVVGPKTRFLKKVSELFNNDTFRLVVNENEHGSELFAALKNVLAIGIGMIDYLRPYRNTMAALLSIGVKEIHMVYKRIFPESNDNMGFELAGIGDIFLTCSSTKSRNFSFGRQVAEFGLEATLKNNKKTIEGYHAAKILANILKKNKDLKIVFLKSIIDILYKNKKPELLLDFVKKYN</sequence>
<dbReference type="InterPro" id="IPR006109">
    <property type="entry name" value="G3P_DH_NAD-dep_C"/>
</dbReference>
<dbReference type="InterPro" id="IPR006168">
    <property type="entry name" value="G3P_DH_NAD-dep"/>
</dbReference>
<dbReference type="GO" id="GO:0008654">
    <property type="term" value="P:phospholipid biosynthetic process"/>
    <property type="evidence" value="ECO:0007669"/>
    <property type="project" value="UniProtKB-KW"/>
</dbReference>
<dbReference type="PANTHER" id="PTHR11728:SF1">
    <property type="entry name" value="GLYCEROL-3-PHOSPHATE DEHYDROGENASE [NAD(+)] 2, CHLOROPLASTIC"/>
    <property type="match status" value="1"/>
</dbReference>
<evidence type="ECO:0000256" key="8">
    <source>
        <dbReference type="PIRSR" id="PIRSR000114-1"/>
    </source>
</evidence>
<dbReference type="InterPro" id="IPR013328">
    <property type="entry name" value="6PGD_dom2"/>
</dbReference>
<gene>
    <name evidence="15" type="ordered locus">MBIO_0527</name>
</gene>
<dbReference type="Pfam" id="PF01210">
    <property type="entry name" value="NAD_Gly3P_dh_N"/>
    <property type="match status" value="1"/>
</dbReference>
<evidence type="ECO:0000313" key="15">
    <source>
        <dbReference type="EMBL" id="BAH69792.1"/>
    </source>
</evidence>
<feature type="active site" description="Proton acceptor" evidence="8">
    <location>
        <position position="194"/>
    </location>
</feature>
<dbReference type="SUPFAM" id="SSF51735">
    <property type="entry name" value="NAD(P)-binding Rossmann-fold domains"/>
    <property type="match status" value="1"/>
</dbReference>
<evidence type="ECO:0000256" key="11">
    <source>
        <dbReference type="RuleBase" id="RU000437"/>
    </source>
</evidence>
<dbReference type="Pfam" id="PF07479">
    <property type="entry name" value="NAD_Gly3P_dh_C"/>
    <property type="match status" value="1"/>
</dbReference>
<evidence type="ECO:0000256" key="4">
    <source>
        <dbReference type="ARBA" id="ARBA00023027"/>
    </source>
</evidence>
<dbReference type="AlphaFoldDB" id="C4XF70"/>
<keyword evidence="7" id="KW-1208">Phospholipid metabolism</keyword>
<dbReference type="EMBL" id="AP009608">
    <property type="protein sequence ID" value="BAH69792.1"/>
    <property type="molecule type" value="Genomic_DNA"/>
</dbReference>
<evidence type="ECO:0000256" key="10">
    <source>
        <dbReference type="PIRSR" id="PIRSR000114-3"/>
    </source>
</evidence>
<keyword evidence="2" id="KW-0444">Lipid biosynthesis</keyword>
<keyword evidence="3 11" id="KW-0560">Oxidoreductase</keyword>
<feature type="binding site" evidence="9">
    <location>
        <begin position="260"/>
        <end position="261"/>
    </location>
    <ligand>
        <name>substrate</name>
    </ligand>
</feature>
<evidence type="ECO:0000256" key="5">
    <source>
        <dbReference type="ARBA" id="ARBA00023098"/>
    </source>
</evidence>
<keyword evidence="6" id="KW-0594">Phospholipid biosynthesis</keyword>
<comment type="similarity">
    <text evidence="1 11">Belongs to the NAD-dependent glycerol-3-phosphate dehydrogenase family.</text>
</comment>
<dbReference type="PATRIC" id="fig|496833.3.peg.112"/>
<keyword evidence="4 10" id="KW-0520">NAD</keyword>
<dbReference type="InterPro" id="IPR011128">
    <property type="entry name" value="G3P_DH_NAD-dep_N"/>
</dbReference>
<feature type="binding site" evidence="10">
    <location>
        <position position="260"/>
    </location>
    <ligand>
        <name>NAD(+)</name>
        <dbReference type="ChEBI" id="CHEBI:57540"/>
    </ligand>
</feature>
<evidence type="ECO:0000256" key="6">
    <source>
        <dbReference type="ARBA" id="ARBA00023209"/>
    </source>
</evidence>
<dbReference type="GO" id="GO:0046168">
    <property type="term" value="P:glycerol-3-phosphate catabolic process"/>
    <property type="evidence" value="ECO:0007669"/>
    <property type="project" value="InterPro"/>
</dbReference>
<name>C4XF70_MYCFP</name>
<dbReference type="PRINTS" id="PR00077">
    <property type="entry name" value="GPDHDRGNASE"/>
</dbReference>
<evidence type="ECO:0000256" key="7">
    <source>
        <dbReference type="ARBA" id="ARBA00023264"/>
    </source>
</evidence>
<evidence type="ECO:0000256" key="12">
    <source>
        <dbReference type="RuleBase" id="RU000439"/>
    </source>
</evidence>
<dbReference type="eggNOG" id="COG0240">
    <property type="taxonomic scope" value="Bacteria"/>
</dbReference>
<dbReference type="Gene3D" id="3.40.50.720">
    <property type="entry name" value="NAD(P)-binding Rossmann-like Domain"/>
    <property type="match status" value="1"/>
</dbReference>
<dbReference type="HOGENOM" id="CLU_033449_0_0_14"/>